<dbReference type="EMBL" id="JAWJWE010000036">
    <property type="protein sequence ID" value="KAK6629888.1"/>
    <property type="molecule type" value="Genomic_DNA"/>
</dbReference>
<evidence type="ECO:0000259" key="6">
    <source>
        <dbReference type="SMART" id="SM00888"/>
    </source>
</evidence>
<dbReference type="EMBL" id="JAWJWF010000045">
    <property type="protein sequence ID" value="KAK6626519.1"/>
    <property type="molecule type" value="Genomic_DNA"/>
</dbReference>
<evidence type="ECO:0000313" key="10">
    <source>
        <dbReference type="Proteomes" id="UP001359485"/>
    </source>
</evidence>
<dbReference type="PANTHER" id="PTHR11595">
    <property type="entry name" value="EF-HAND AND COILED-COIL DOMAIN-CONTAINING FAMILY MEMBER"/>
    <property type="match status" value="1"/>
</dbReference>
<sequence>MNVGDLKTESGVTKLNQYLSDKSYISGYQPSQDDVTAFNSLSKPPGQNTPNVLRWYNHIKSYNNDERKKFPAGTGFANATPNNVNNQKKDDDDDVDLFASDEEEDEEAQKIRNERLKAYHEKKSKKAAVIAKSSIILDVKPWDDETDMKGMETNVRSIVMDGLVWGASKLVPVGYGINKLQIMCVVEDEKVSVDLLVEEIQKFEDFVQSVDIAAFNKI</sequence>
<dbReference type="SUPFAM" id="SSF47616">
    <property type="entry name" value="GST C-terminal domain-like"/>
    <property type="match status" value="1"/>
</dbReference>
<dbReference type="InterPro" id="IPR036219">
    <property type="entry name" value="eEF-1beta-like_sf"/>
</dbReference>
<dbReference type="GO" id="GO:0005853">
    <property type="term" value="C:eukaryotic translation elongation factor 1 complex"/>
    <property type="evidence" value="ECO:0007669"/>
    <property type="project" value="InterPro"/>
</dbReference>
<dbReference type="GO" id="GO:0005085">
    <property type="term" value="F:guanyl-nucleotide exchange factor activity"/>
    <property type="evidence" value="ECO:0007669"/>
    <property type="project" value="TreeGrafter"/>
</dbReference>
<dbReference type="SMART" id="SM01182">
    <property type="entry name" value="EF-1_beta_acid"/>
    <property type="match status" value="1"/>
</dbReference>
<dbReference type="Pfam" id="PF10587">
    <property type="entry name" value="EF-1_beta_acid"/>
    <property type="match status" value="1"/>
</dbReference>
<dbReference type="CDD" id="cd00292">
    <property type="entry name" value="EF1B"/>
    <property type="match status" value="1"/>
</dbReference>
<proteinExistence type="inferred from homology"/>
<evidence type="ECO:0008006" key="12">
    <source>
        <dbReference type="Google" id="ProtNLM"/>
    </source>
</evidence>
<organism evidence="9 11">
    <name type="scientific">Polyplax serrata</name>
    <name type="common">Common mouse louse</name>
    <dbReference type="NCBI Taxonomy" id="468196"/>
    <lineage>
        <taxon>Eukaryota</taxon>
        <taxon>Metazoa</taxon>
        <taxon>Ecdysozoa</taxon>
        <taxon>Arthropoda</taxon>
        <taxon>Hexapoda</taxon>
        <taxon>Insecta</taxon>
        <taxon>Pterygota</taxon>
        <taxon>Neoptera</taxon>
        <taxon>Paraneoptera</taxon>
        <taxon>Psocodea</taxon>
        <taxon>Troctomorpha</taxon>
        <taxon>Phthiraptera</taxon>
        <taxon>Anoplura</taxon>
        <taxon>Polyplacidae</taxon>
        <taxon>Polyplax</taxon>
    </lineage>
</organism>
<reference evidence="9 11" key="1">
    <citation type="submission" date="2023-10" db="EMBL/GenBank/DDBJ databases">
        <title>Genomes of two closely related lineages of the louse Polyplax serrata with different host specificities.</title>
        <authorList>
            <person name="Martinu J."/>
            <person name="Tarabai H."/>
            <person name="Stefka J."/>
            <person name="Hypsa V."/>
        </authorList>
    </citation>
    <scope>NUCLEOTIDE SEQUENCE [LARGE SCALE GENOMIC DNA]</scope>
    <source>
        <strain evidence="8">98ZLc_SE</strain>
        <strain evidence="9">HR10_N</strain>
    </source>
</reference>
<name>A0AAN8RXG3_POLSC</name>
<evidence type="ECO:0000313" key="8">
    <source>
        <dbReference type="EMBL" id="KAK6626519.1"/>
    </source>
</evidence>
<dbReference type="Pfam" id="PF00736">
    <property type="entry name" value="EF1_GNE"/>
    <property type="match status" value="1"/>
</dbReference>
<dbReference type="SUPFAM" id="SSF54984">
    <property type="entry name" value="eEF-1beta-like"/>
    <property type="match status" value="1"/>
</dbReference>
<keyword evidence="10" id="KW-1185">Reference proteome</keyword>
<keyword evidence="2 4" id="KW-0251">Elongation factor</keyword>
<accession>A0AAN8RXG3</accession>
<feature type="domain" description="Translation elongation factor EF1B beta/delta subunit guanine nucleotide exchange" evidence="6">
    <location>
        <begin position="132"/>
        <end position="218"/>
    </location>
</feature>
<protein>
    <recommendedName>
        <fullName evidence="12">Elongation factor 1-beta</fullName>
    </recommendedName>
</protein>
<dbReference type="GO" id="GO:0005829">
    <property type="term" value="C:cytosol"/>
    <property type="evidence" value="ECO:0007669"/>
    <property type="project" value="TreeGrafter"/>
</dbReference>
<evidence type="ECO:0000259" key="7">
    <source>
        <dbReference type="SMART" id="SM01182"/>
    </source>
</evidence>
<feature type="domain" description="Elongation factor 1 beta central acidic region eukaryote" evidence="7">
    <location>
        <begin position="97"/>
        <end position="123"/>
    </location>
</feature>
<dbReference type="Gene3D" id="1.20.1050.130">
    <property type="match status" value="1"/>
</dbReference>
<dbReference type="FunFam" id="3.30.70.60:FF:000001">
    <property type="entry name" value="Elongation factor 1-beta 1 like"/>
    <property type="match status" value="1"/>
</dbReference>
<comment type="caution">
    <text evidence="9">The sequence shown here is derived from an EMBL/GenBank/DDBJ whole genome shotgun (WGS) entry which is preliminary data.</text>
</comment>
<gene>
    <name evidence="9" type="ORF">RUM43_003709</name>
    <name evidence="8" type="ORF">RUM44_008992</name>
</gene>
<evidence type="ECO:0000256" key="2">
    <source>
        <dbReference type="ARBA" id="ARBA00022768"/>
    </source>
</evidence>
<dbReference type="InterPro" id="IPR001326">
    <property type="entry name" value="Transl_elong_EF1B_B/D_CS"/>
</dbReference>
<dbReference type="InterPro" id="IPR014717">
    <property type="entry name" value="Transl_elong_EF1B/ribsomal_bS6"/>
</dbReference>
<evidence type="ECO:0000313" key="9">
    <source>
        <dbReference type="EMBL" id="KAK6629888.1"/>
    </source>
</evidence>
<dbReference type="InterPro" id="IPR049720">
    <property type="entry name" value="EF1B_bsu/dsu"/>
</dbReference>
<dbReference type="SMART" id="SM00888">
    <property type="entry name" value="EF1_GNE"/>
    <property type="match status" value="1"/>
</dbReference>
<evidence type="ECO:0000256" key="3">
    <source>
        <dbReference type="ARBA" id="ARBA00022917"/>
    </source>
</evidence>
<evidence type="ECO:0000313" key="11">
    <source>
        <dbReference type="Proteomes" id="UP001372834"/>
    </source>
</evidence>
<dbReference type="Proteomes" id="UP001359485">
    <property type="component" value="Unassembled WGS sequence"/>
</dbReference>
<dbReference type="InterPro" id="IPR014038">
    <property type="entry name" value="EF1B_bsu/dsu_GNE"/>
</dbReference>
<dbReference type="GO" id="GO:0003746">
    <property type="term" value="F:translation elongation factor activity"/>
    <property type="evidence" value="ECO:0007669"/>
    <property type="project" value="UniProtKB-KW"/>
</dbReference>
<dbReference type="AlphaFoldDB" id="A0AAN8RXG3"/>
<dbReference type="Proteomes" id="UP001372834">
    <property type="component" value="Unassembled WGS sequence"/>
</dbReference>
<dbReference type="InterPro" id="IPR036282">
    <property type="entry name" value="Glutathione-S-Trfase_C_sf"/>
</dbReference>
<dbReference type="Gene3D" id="3.30.70.60">
    <property type="match status" value="1"/>
</dbReference>
<evidence type="ECO:0000256" key="4">
    <source>
        <dbReference type="RuleBase" id="RU003791"/>
    </source>
</evidence>
<evidence type="ECO:0000256" key="1">
    <source>
        <dbReference type="ARBA" id="ARBA00007411"/>
    </source>
</evidence>
<feature type="region of interest" description="Disordered" evidence="5">
    <location>
        <begin position="66"/>
        <end position="94"/>
    </location>
</feature>
<keyword evidence="3 4" id="KW-0648">Protein biosynthesis</keyword>
<evidence type="ECO:0000256" key="5">
    <source>
        <dbReference type="SAM" id="MobiDB-lite"/>
    </source>
</evidence>
<dbReference type="PANTHER" id="PTHR11595:SF21">
    <property type="entry name" value="ELONGATION FACTOR 1-BETA"/>
    <property type="match status" value="1"/>
</dbReference>
<dbReference type="InterPro" id="IPR018940">
    <property type="entry name" value="EF-1_beta_acid_region_euk"/>
</dbReference>
<dbReference type="PROSITE" id="PS00825">
    <property type="entry name" value="EF1BD_2"/>
    <property type="match status" value="1"/>
</dbReference>
<comment type="similarity">
    <text evidence="1 4">Belongs to the EF-1-beta/EF-1-delta family.</text>
</comment>